<name>A0A087BDZ8_9BIFI</name>
<evidence type="ECO:0000313" key="10">
    <source>
        <dbReference type="Proteomes" id="UP000029052"/>
    </source>
</evidence>
<evidence type="ECO:0000259" key="8">
    <source>
        <dbReference type="PROSITE" id="PS50928"/>
    </source>
</evidence>
<dbReference type="AlphaFoldDB" id="A0A087BDZ8"/>
<gene>
    <name evidence="9" type="ORF">BMAGN_1015</name>
</gene>
<dbReference type="PROSITE" id="PS50928">
    <property type="entry name" value="ABC_TM1"/>
    <property type="match status" value="1"/>
</dbReference>
<evidence type="ECO:0000256" key="7">
    <source>
        <dbReference type="RuleBase" id="RU363032"/>
    </source>
</evidence>
<dbReference type="InterPro" id="IPR050366">
    <property type="entry name" value="BP-dependent_transpt_permease"/>
</dbReference>
<evidence type="ECO:0000313" key="9">
    <source>
        <dbReference type="EMBL" id="KFI69248.1"/>
    </source>
</evidence>
<feature type="transmembrane region" description="Helical" evidence="7">
    <location>
        <begin position="34"/>
        <end position="52"/>
    </location>
</feature>
<proteinExistence type="inferred from homology"/>
<keyword evidence="2 7" id="KW-0813">Transport</keyword>
<evidence type="ECO:0000256" key="6">
    <source>
        <dbReference type="ARBA" id="ARBA00023136"/>
    </source>
</evidence>
<feature type="transmembrane region" description="Helical" evidence="7">
    <location>
        <begin position="155"/>
        <end position="174"/>
    </location>
</feature>
<evidence type="ECO:0000256" key="4">
    <source>
        <dbReference type="ARBA" id="ARBA00022692"/>
    </source>
</evidence>
<comment type="subcellular location">
    <subcellularLocation>
        <location evidence="1 7">Cell membrane</location>
        <topology evidence="1 7">Multi-pass membrane protein</topology>
    </subcellularLocation>
</comment>
<dbReference type="eggNOG" id="COG1173">
    <property type="taxonomic scope" value="Bacteria"/>
</dbReference>
<sequence>MTNRSRSVYARKRSPWRSIGIVMRSVWARGTGKFSLIVLAIWLVVSLVSLFWTPHSLWATDGYHVWSSPSRAHWLGTDGTGADIASWLMAGAGVDLLIAVLTVVVALAIGLLLTACMVARSTVLSRGSVVLIDALISIPTILVALMLAVPFGASVGVIVAACGLSYGLNMARVCRPQALRVANSSFVESARHSGVGAWRVFMRHVVPNIRSVMMVQLSLSAGTAVLAEAGLTYLGVGVPSGVPSWGHSLATSAKFITVYPLTVVWIGGCVTIAVIALNLLGDALRDASDPLTNPALRQVDYGA</sequence>
<feature type="domain" description="ABC transmembrane type-1" evidence="8">
    <location>
        <begin position="92"/>
        <end position="281"/>
    </location>
</feature>
<protein>
    <submittedName>
        <fullName evidence="9">Oligopeptide ABC transporter permease OppC</fullName>
    </submittedName>
</protein>
<dbReference type="InterPro" id="IPR035906">
    <property type="entry name" value="MetI-like_sf"/>
</dbReference>
<dbReference type="GO" id="GO:0055085">
    <property type="term" value="P:transmembrane transport"/>
    <property type="evidence" value="ECO:0007669"/>
    <property type="project" value="InterPro"/>
</dbReference>
<keyword evidence="6 7" id="KW-0472">Membrane</keyword>
<dbReference type="Pfam" id="PF00528">
    <property type="entry name" value="BPD_transp_1"/>
    <property type="match status" value="1"/>
</dbReference>
<dbReference type="PANTHER" id="PTHR43386:SF25">
    <property type="entry name" value="PEPTIDE ABC TRANSPORTER PERMEASE PROTEIN"/>
    <property type="match status" value="1"/>
</dbReference>
<dbReference type="Proteomes" id="UP000029052">
    <property type="component" value="Unassembled WGS sequence"/>
</dbReference>
<accession>A0A087BDZ8</accession>
<dbReference type="GO" id="GO:0005886">
    <property type="term" value="C:plasma membrane"/>
    <property type="evidence" value="ECO:0007669"/>
    <property type="project" value="UniProtKB-SubCell"/>
</dbReference>
<keyword evidence="10" id="KW-1185">Reference proteome</keyword>
<dbReference type="Gene3D" id="1.10.3720.10">
    <property type="entry name" value="MetI-like"/>
    <property type="match status" value="1"/>
</dbReference>
<comment type="similarity">
    <text evidence="7">Belongs to the binding-protein-dependent transport system permease family.</text>
</comment>
<dbReference type="CDD" id="cd06261">
    <property type="entry name" value="TM_PBP2"/>
    <property type="match status" value="1"/>
</dbReference>
<keyword evidence="3" id="KW-1003">Cell membrane</keyword>
<dbReference type="PANTHER" id="PTHR43386">
    <property type="entry name" value="OLIGOPEPTIDE TRANSPORT SYSTEM PERMEASE PROTEIN APPC"/>
    <property type="match status" value="1"/>
</dbReference>
<keyword evidence="4 7" id="KW-0812">Transmembrane</keyword>
<keyword evidence="5 7" id="KW-1133">Transmembrane helix</keyword>
<feature type="transmembrane region" description="Helical" evidence="7">
    <location>
        <begin position="256"/>
        <end position="280"/>
    </location>
</feature>
<evidence type="ECO:0000256" key="2">
    <source>
        <dbReference type="ARBA" id="ARBA00022448"/>
    </source>
</evidence>
<dbReference type="InterPro" id="IPR000515">
    <property type="entry name" value="MetI-like"/>
</dbReference>
<comment type="caution">
    <text evidence="9">The sequence shown here is derived from an EMBL/GenBank/DDBJ whole genome shotgun (WGS) entry which is preliminary data.</text>
</comment>
<organism evidence="9 10">
    <name type="scientific">Bifidobacterium magnum</name>
    <dbReference type="NCBI Taxonomy" id="1692"/>
    <lineage>
        <taxon>Bacteria</taxon>
        <taxon>Bacillati</taxon>
        <taxon>Actinomycetota</taxon>
        <taxon>Actinomycetes</taxon>
        <taxon>Bifidobacteriales</taxon>
        <taxon>Bifidobacteriaceae</taxon>
        <taxon>Bifidobacterium</taxon>
    </lineage>
</organism>
<evidence type="ECO:0000256" key="1">
    <source>
        <dbReference type="ARBA" id="ARBA00004651"/>
    </source>
</evidence>
<dbReference type="RefSeq" id="WP_022859624.1">
    <property type="nucleotide sequence ID" value="NZ_JGZB01000002.1"/>
</dbReference>
<feature type="transmembrane region" description="Helical" evidence="7">
    <location>
        <begin position="130"/>
        <end position="149"/>
    </location>
</feature>
<evidence type="ECO:0000256" key="5">
    <source>
        <dbReference type="ARBA" id="ARBA00022989"/>
    </source>
</evidence>
<dbReference type="EMBL" id="JGZB01000002">
    <property type="protein sequence ID" value="KFI69248.1"/>
    <property type="molecule type" value="Genomic_DNA"/>
</dbReference>
<dbReference type="SUPFAM" id="SSF161098">
    <property type="entry name" value="MetI-like"/>
    <property type="match status" value="1"/>
</dbReference>
<reference evidence="9 10" key="1">
    <citation type="submission" date="2014-03" db="EMBL/GenBank/DDBJ databases">
        <title>Genomics of Bifidobacteria.</title>
        <authorList>
            <person name="Ventura M."/>
            <person name="Milani C."/>
            <person name="Lugli G.A."/>
        </authorList>
    </citation>
    <scope>NUCLEOTIDE SEQUENCE [LARGE SCALE GENOMIC DNA]</scope>
    <source>
        <strain evidence="9 10">LMG 11591</strain>
    </source>
</reference>
<feature type="transmembrane region" description="Helical" evidence="7">
    <location>
        <begin position="96"/>
        <end position="118"/>
    </location>
</feature>
<feature type="transmembrane region" description="Helical" evidence="7">
    <location>
        <begin position="212"/>
        <end position="236"/>
    </location>
</feature>
<evidence type="ECO:0000256" key="3">
    <source>
        <dbReference type="ARBA" id="ARBA00022475"/>
    </source>
</evidence>
<dbReference type="STRING" id="1692.BMAGN_1015"/>